<evidence type="ECO:0000256" key="3">
    <source>
        <dbReference type="ARBA" id="ARBA00022618"/>
    </source>
</evidence>
<evidence type="ECO:0000256" key="6">
    <source>
        <dbReference type="ARBA" id="ARBA00023125"/>
    </source>
</evidence>
<evidence type="ECO:0000256" key="1">
    <source>
        <dbReference type="ARBA" id="ARBA00004496"/>
    </source>
</evidence>
<dbReference type="PANTHER" id="PTHR30349:SF77">
    <property type="entry name" value="TYROSINE RECOMBINASE XERC"/>
    <property type="match status" value="1"/>
</dbReference>
<comment type="caution">
    <text evidence="12">The sequence shown here is derived from an EMBL/GenBank/DDBJ whole genome shotgun (WGS) entry which is preliminary data.</text>
</comment>
<evidence type="ECO:0000256" key="8">
    <source>
        <dbReference type="ARBA" id="ARBA00023306"/>
    </source>
</evidence>
<dbReference type="Gene3D" id="1.10.443.10">
    <property type="entry name" value="Intergrase catalytic core"/>
    <property type="match status" value="1"/>
</dbReference>
<comment type="subunit">
    <text evidence="9">Forms a cyclic heterotetrameric complex composed of two molecules of XerC and two molecules of XerD.</text>
</comment>
<dbReference type="InterPro" id="IPR044068">
    <property type="entry name" value="CB"/>
</dbReference>
<dbReference type="InterPro" id="IPR023009">
    <property type="entry name" value="Tyrosine_recombinase_XerC/XerD"/>
</dbReference>
<evidence type="ECO:0000259" key="11">
    <source>
        <dbReference type="PROSITE" id="PS51900"/>
    </source>
</evidence>
<dbReference type="InterPro" id="IPR013762">
    <property type="entry name" value="Integrase-like_cat_sf"/>
</dbReference>
<keyword evidence="5 9" id="KW-0229">DNA integration</keyword>
<dbReference type="Pfam" id="PF02899">
    <property type="entry name" value="Phage_int_SAM_1"/>
    <property type="match status" value="1"/>
</dbReference>
<reference evidence="12 13" key="1">
    <citation type="submission" date="2019-05" db="EMBL/GenBank/DDBJ databases">
        <authorList>
            <person name="Qu J.-H."/>
        </authorList>
    </citation>
    <scope>NUCLEOTIDE SEQUENCE [LARGE SCALE GENOMIC DNA]</scope>
    <source>
        <strain evidence="12 13">T17</strain>
    </source>
</reference>
<evidence type="ECO:0000313" key="12">
    <source>
        <dbReference type="EMBL" id="TLV00065.1"/>
    </source>
</evidence>
<feature type="active site" evidence="9">
    <location>
        <position position="236"/>
    </location>
</feature>
<keyword evidence="4 9" id="KW-0159">Chromosome partition</keyword>
<comment type="subcellular location">
    <subcellularLocation>
        <location evidence="1 9">Cytoplasm</location>
    </subcellularLocation>
</comment>
<evidence type="ECO:0000256" key="2">
    <source>
        <dbReference type="ARBA" id="ARBA00022490"/>
    </source>
</evidence>
<gene>
    <name evidence="9" type="primary">xerC</name>
    <name evidence="12" type="ORF">FEN17_11155</name>
</gene>
<dbReference type="Gene3D" id="1.10.150.130">
    <property type="match status" value="1"/>
</dbReference>
<dbReference type="GO" id="GO:0007059">
    <property type="term" value="P:chromosome segregation"/>
    <property type="evidence" value="ECO:0007669"/>
    <property type="project" value="UniProtKB-UniRule"/>
</dbReference>
<feature type="active site" evidence="9">
    <location>
        <position position="239"/>
    </location>
</feature>
<dbReference type="InterPro" id="IPR002104">
    <property type="entry name" value="Integrase_catalytic"/>
</dbReference>
<keyword evidence="2 9" id="KW-0963">Cytoplasm</keyword>
<dbReference type="Proteomes" id="UP000306402">
    <property type="component" value="Unassembled WGS sequence"/>
</dbReference>
<dbReference type="Pfam" id="PF00589">
    <property type="entry name" value="Phage_integrase"/>
    <property type="match status" value="1"/>
</dbReference>
<keyword evidence="8 9" id="KW-0131">Cell cycle</keyword>
<dbReference type="AlphaFoldDB" id="A0A5R9KV99"/>
<name>A0A5R9KV99_9BACT</name>
<keyword evidence="6 9" id="KW-0238">DNA-binding</keyword>
<sequence>MIAKFLEFLKFEKRASVHTVKSYETDLDQFQKYLQFQYECTAPEKATSVMLRSWVVSLMEEGLNPSSVNRKIASLRAFYGFLRRKNLIEKDPTKILSALKTRKKLPAFVEEKSMELLFDGSLFTEDFQGIRDKVILEMLYGTGIRLAELIDLDISNVDLIGRTIRVFGKRAKERIVPISSSLVTLLRAYLEQRSPEEDTKSLIITDSGKAAYPVFVQRVVKKYLSAVTTLSQKSPHVLRHTYATHLLNRGADLNAIKELLGHANLAATQIYTHNSIEKLKKTHQQAHPKA</sequence>
<dbReference type="PROSITE" id="PS51898">
    <property type="entry name" value="TYR_RECOMBINASE"/>
    <property type="match status" value="1"/>
</dbReference>
<keyword evidence="7 9" id="KW-0233">DNA recombination</keyword>
<feature type="active site" description="O-(3'-phospho-DNA)-tyrosine intermediate" evidence="9">
    <location>
        <position position="271"/>
    </location>
</feature>
<evidence type="ECO:0000256" key="5">
    <source>
        <dbReference type="ARBA" id="ARBA00022908"/>
    </source>
</evidence>
<dbReference type="GO" id="GO:0009037">
    <property type="term" value="F:tyrosine-based site-specific recombinase activity"/>
    <property type="evidence" value="ECO:0007669"/>
    <property type="project" value="UniProtKB-UniRule"/>
</dbReference>
<feature type="active site" evidence="9">
    <location>
        <position position="169"/>
    </location>
</feature>
<protein>
    <recommendedName>
        <fullName evidence="9">Tyrosine recombinase XerC</fullName>
    </recommendedName>
</protein>
<dbReference type="SUPFAM" id="SSF56349">
    <property type="entry name" value="DNA breaking-rejoining enzymes"/>
    <property type="match status" value="1"/>
</dbReference>
<dbReference type="OrthoDB" id="9801717at2"/>
<dbReference type="GO" id="GO:0006313">
    <property type="term" value="P:DNA transposition"/>
    <property type="evidence" value="ECO:0007669"/>
    <property type="project" value="UniProtKB-UniRule"/>
</dbReference>
<comment type="similarity">
    <text evidence="9">Belongs to the 'phage' integrase family. XerC subfamily.</text>
</comment>
<comment type="function">
    <text evidence="9">Site-specific tyrosine recombinase, which acts by catalyzing the cutting and rejoining of the recombining DNA molecules. The XerC-XerD complex is essential to convert dimers of the bacterial chromosome into monomers to permit their segregation at cell division. It also contributes to the segregational stability of plasmids.</text>
</comment>
<dbReference type="HAMAP" id="MF_01808">
    <property type="entry name" value="Recomb_XerC_XerD"/>
    <property type="match status" value="1"/>
</dbReference>
<dbReference type="GO" id="GO:0005737">
    <property type="term" value="C:cytoplasm"/>
    <property type="evidence" value="ECO:0007669"/>
    <property type="project" value="UniProtKB-SubCell"/>
</dbReference>
<dbReference type="InterPro" id="IPR010998">
    <property type="entry name" value="Integrase_recombinase_N"/>
</dbReference>
<dbReference type="EMBL" id="VCEJ01000004">
    <property type="protein sequence ID" value="TLV00065.1"/>
    <property type="molecule type" value="Genomic_DNA"/>
</dbReference>
<feature type="active site" evidence="9">
    <location>
        <position position="145"/>
    </location>
</feature>
<dbReference type="InterPro" id="IPR050090">
    <property type="entry name" value="Tyrosine_recombinase_XerCD"/>
</dbReference>
<feature type="active site" evidence="9">
    <location>
        <position position="262"/>
    </location>
</feature>
<evidence type="ECO:0000259" key="10">
    <source>
        <dbReference type="PROSITE" id="PS51898"/>
    </source>
</evidence>
<dbReference type="GO" id="GO:0003677">
    <property type="term" value="F:DNA binding"/>
    <property type="evidence" value="ECO:0007669"/>
    <property type="project" value="UniProtKB-UniRule"/>
</dbReference>
<accession>A0A5R9KV99</accession>
<evidence type="ECO:0000256" key="9">
    <source>
        <dbReference type="HAMAP-Rule" id="MF_01808"/>
    </source>
</evidence>
<dbReference type="InterPro" id="IPR011010">
    <property type="entry name" value="DNA_brk_join_enz"/>
</dbReference>
<evidence type="ECO:0000256" key="7">
    <source>
        <dbReference type="ARBA" id="ARBA00023172"/>
    </source>
</evidence>
<feature type="domain" description="Tyr recombinase" evidence="10">
    <location>
        <begin position="104"/>
        <end position="284"/>
    </location>
</feature>
<dbReference type="RefSeq" id="WP_138365447.1">
    <property type="nucleotide sequence ID" value="NZ_VCEJ01000004.1"/>
</dbReference>
<evidence type="ECO:0000256" key="4">
    <source>
        <dbReference type="ARBA" id="ARBA00022829"/>
    </source>
</evidence>
<dbReference type="PANTHER" id="PTHR30349">
    <property type="entry name" value="PHAGE INTEGRASE-RELATED"/>
    <property type="match status" value="1"/>
</dbReference>
<keyword evidence="13" id="KW-1185">Reference proteome</keyword>
<evidence type="ECO:0000313" key="13">
    <source>
        <dbReference type="Proteomes" id="UP000306402"/>
    </source>
</evidence>
<dbReference type="GO" id="GO:0051301">
    <property type="term" value="P:cell division"/>
    <property type="evidence" value="ECO:0007669"/>
    <property type="project" value="UniProtKB-KW"/>
</dbReference>
<proteinExistence type="inferred from homology"/>
<keyword evidence="3 9" id="KW-0132">Cell division</keyword>
<dbReference type="PROSITE" id="PS51900">
    <property type="entry name" value="CB"/>
    <property type="match status" value="1"/>
</dbReference>
<dbReference type="InterPro" id="IPR004107">
    <property type="entry name" value="Integrase_SAM-like_N"/>
</dbReference>
<organism evidence="12 13">
    <name type="scientific">Dyadobacter luticola</name>
    <dbReference type="NCBI Taxonomy" id="1979387"/>
    <lineage>
        <taxon>Bacteria</taxon>
        <taxon>Pseudomonadati</taxon>
        <taxon>Bacteroidota</taxon>
        <taxon>Cytophagia</taxon>
        <taxon>Cytophagales</taxon>
        <taxon>Spirosomataceae</taxon>
        <taxon>Dyadobacter</taxon>
    </lineage>
</organism>
<feature type="domain" description="Core-binding (CB)" evidence="11">
    <location>
        <begin position="1"/>
        <end position="83"/>
    </location>
</feature>